<organism evidence="2 3">
    <name type="scientific">Plectosphaerella cucumerina</name>
    <dbReference type="NCBI Taxonomy" id="40658"/>
    <lineage>
        <taxon>Eukaryota</taxon>
        <taxon>Fungi</taxon>
        <taxon>Dikarya</taxon>
        <taxon>Ascomycota</taxon>
        <taxon>Pezizomycotina</taxon>
        <taxon>Sordariomycetes</taxon>
        <taxon>Hypocreomycetidae</taxon>
        <taxon>Glomerellales</taxon>
        <taxon>Plectosphaerellaceae</taxon>
        <taxon>Plectosphaerella</taxon>
    </lineage>
</organism>
<accession>A0A8K0T456</accession>
<dbReference type="Proteomes" id="UP000813385">
    <property type="component" value="Unassembled WGS sequence"/>
</dbReference>
<comment type="caution">
    <text evidence="2">The sequence shown here is derived from an EMBL/GenBank/DDBJ whole genome shotgun (WGS) entry which is preliminary data.</text>
</comment>
<evidence type="ECO:0000313" key="3">
    <source>
        <dbReference type="Proteomes" id="UP000813385"/>
    </source>
</evidence>
<dbReference type="EMBL" id="JAGPXD010000007">
    <property type="protein sequence ID" value="KAH7347289.1"/>
    <property type="molecule type" value="Genomic_DNA"/>
</dbReference>
<evidence type="ECO:0000313" key="2">
    <source>
        <dbReference type="EMBL" id="KAH7347289.1"/>
    </source>
</evidence>
<keyword evidence="3" id="KW-1185">Reference proteome</keyword>
<proteinExistence type="predicted"/>
<dbReference type="AlphaFoldDB" id="A0A8K0T456"/>
<feature type="signal peptide" evidence="1">
    <location>
        <begin position="1"/>
        <end position="21"/>
    </location>
</feature>
<dbReference type="OrthoDB" id="4958959at2759"/>
<keyword evidence="1" id="KW-0732">Signal</keyword>
<gene>
    <name evidence="2" type="ORF">B0T11DRAFT_302519</name>
</gene>
<sequence>MYASSVKSALIALALAGATIAAPQSYPDKCGDMVCPSDKPLCCEVPFNGGVGLECLAKCPPLVFPTTMTTVVSTATQAPPPPAFGPKCGDSFFCKEGQVCCTLYTCADTPEECPK</sequence>
<name>A0A8K0T456_9PEZI</name>
<evidence type="ECO:0000256" key="1">
    <source>
        <dbReference type="SAM" id="SignalP"/>
    </source>
</evidence>
<reference evidence="2" key="1">
    <citation type="journal article" date="2021" name="Nat. Commun.">
        <title>Genetic determinants of endophytism in the Arabidopsis root mycobiome.</title>
        <authorList>
            <person name="Mesny F."/>
            <person name="Miyauchi S."/>
            <person name="Thiergart T."/>
            <person name="Pickel B."/>
            <person name="Atanasova L."/>
            <person name="Karlsson M."/>
            <person name="Huettel B."/>
            <person name="Barry K.W."/>
            <person name="Haridas S."/>
            <person name="Chen C."/>
            <person name="Bauer D."/>
            <person name="Andreopoulos W."/>
            <person name="Pangilinan J."/>
            <person name="LaButti K."/>
            <person name="Riley R."/>
            <person name="Lipzen A."/>
            <person name="Clum A."/>
            <person name="Drula E."/>
            <person name="Henrissat B."/>
            <person name="Kohler A."/>
            <person name="Grigoriev I.V."/>
            <person name="Martin F.M."/>
            <person name="Hacquard S."/>
        </authorList>
    </citation>
    <scope>NUCLEOTIDE SEQUENCE</scope>
    <source>
        <strain evidence="2">MPI-CAGE-AT-0016</strain>
    </source>
</reference>
<protein>
    <submittedName>
        <fullName evidence="2">Uncharacterized protein</fullName>
    </submittedName>
</protein>
<feature type="chain" id="PRO_5035481939" evidence="1">
    <location>
        <begin position="22"/>
        <end position="115"/>
    </location>
</feature>